<proteinExistence type="predicted"/>
<dbReference type="InParanoid" id="A0A0H2R6I7"/>
<sequence>MTVRIETWGAAFERLSLGDVPCVGAATARPTISFGSAARHLTFSFPGSPSVDLHASTVHIERGRAALCGIDAFERRCISVHRLFPSSSAPSLPAASLPPSAQRRTRSRPPKHEDGIYRRPTSDPKPSSMRSSLGSLTGRLDNRQMRFLGRARSPRQLRRSSALLSSSMLMVGVGDMRESNEPALSTLTVYIARWRAACSPSSFGEKIVESSSRYPPALLLSSSPLLSTASPSPGIVVDISLLEARQNVDGIYRRPASEPLTFASRLLPQLAASLLSSRCWGGAGVATGSWCGMREGCVCVASSRV</sequence>
<evidence type="ECO:0000256" key="1">
    <source>
        <dbReference type="SAM" id="MobiDB-lite"/>
    </source>
</evidence>
<protein>
    <submittedName>
        <fullName evidence="2">Uncharacterized protein</fullName>
    </submittedName>
</protein>
<feature type="compositionally biased region" description="Polar residues" evidence="1">
    <location>
        <begin position="124"/>
        <end position="135"/>
    </location>
</feature>
<accession>A0A0H2R6I7</accession>
<dbReference type="Proteomes" id="UP000053477">
    <property type="component" value="Unassembled WGS sequence"/>
</dbReference>
<keyword evidence="3" id="KW-1185">Reference proteome</keyword>
<dbReference type="AlphaFoldDB" id="A0A0H2R6I7"/>
<evidence type="ECO:0000313" key="3">
    <source>
        <dbReference type="Proteomes" id="UP000053477"/>
    </source>
</evidence>
<name>A0A0H2R6I7_9AGAM</name>
<dbReference type="EMBL" id="KQ086141">
    <property type="protein sequence ID" value="KLO07395.1"/>
    <property type="molecule type" value="Genomic_DNA"/>
</dbReference>
<reference evidence="2 3" key="1">
    <citation type="submission" date="2015-04" db="EMBL/GenBank/DDBJ databases">
        <title>Complete genome sequence of Schizopora paradoxa KUC8140, a cosmopolitan wood degrader in East Asia.</title>
        <authorList>
            <consortium name="DOE Joint Genome Institute"/>
            <person name="Min B."/>
            <person name="Park H."/>
            <person name="Jang Y."/>
            <person name="Kim J.-J."/>
            <person name="Kim K.H."/>
            <person name="Pangilinan J."/>
            <person name="Lipzen A."/>
            <person name="Riley R."/>
            <person name="Grigoriev I.V."/>
            <person name="Spatafora J.W."/>
            <person name="Choi I.-G."/>
        </authorList>
    </citation>
    <scope>NUCLEOTIDE SEQUENCE [LARGE SCALE GENOMIC DNA]</scope>
    <source>
        <strain evidence="2 3">KUC8140</strain>
    </source>
</reference>
<evidence type="ECO:0000313" key="2">
    <source>
        <dbReference type="EMBL" id="KLO07395.1"/>
    </source>
</evidence>
<feature type="compositionally biased region" description="Low complexity" evidence="1">
    <location>
        <begin position="87"/>
        <end position="101"/>
    </location>
</feature>
<feature type="region of interest" description="Disordered" evidence="1">
    <location>
        <begin position="87"/>
        <end position="136"/>
    </location>
</feature>
<organism evidence="2 3">
    <name type="scientific">Schizopora paradoxa</name>
    <dbReference type="NCBI Taxonomy" id="27342"/>
    <lineage>
        <taxon>Eukaryota</taxon>
        <taxon>Fungi</taxon>
        <taxon>Dikarya</taxon>
        <taxon>Basidiomycota</taxon>
        <taxon>Agaricomycotina</taxon>
        <taxon>Agaricomycetes</taxon>
        <taxon>Hymenochaetales</taxon>
        <taxon>Schizoporaceae</taxon>
        <taxon>Schizopora</taxon>
    </lineage>
</organism>
<gene>
    <name evidence="2" type="ORF">SCHPADRAFT_650190</name>
</gene>
<feature type="compositionally biased region" description="Basic and acidic residues" evidence="1">
    <location>
        <begin position="110"/>
        <end position="122"/>
    </location>
</feature>